<feature type="compositionally biased region" description="Low complexity" evidence="1">
    <location>
        <begin position="9"/>
        <end position="25"/>
    </location>
</feature>
<accession>A0A679BCC2</accession>
<dbReference type="EMBL" id="AP018863">
    <property type="protein sequence ID" value="BBF89559.1"/>
    <property type="molecule type" value="Genomic_DNA"/>
</dbReference>
<gene>
    <name evidence="2" type="primary">Ogla0084B09.53</name>
    <name evidence="3" type="synonym">Ogla0133M13.5</name>
</gene>
<reference evidence="3" key="2">
    <citation type="submission" date="2018-08" db="EMBL/GenBank/DDBJ databases">
        <title>Oryza glaberrima genomic DNA, chromosome 11, BAC clone:Ogla0133M13.</title>
        <authorList>
            <person name="Wu J."/>
            <person name="Kanamori H."/>
        </authorList>
    </citation>
    <scope>NUCLEOTIDE SEQUENCE</scope>
    <source>
        <strain evidence="3">IRGC104038</strain>
    </source>
</reference>
<evidence type="ECO:0000313" key="3">
    <source>
        <dbReference type="EMBL" id="BBF89559.1"/>
    </source>
</evidence>
<sequence>MPLASSKKTPMPVTAPTTTTTTICPLAPPPLTPTPTTPVPTAPPTTPPQYLTPLRHPPRLLPQAQAQPPLPLSRLLQSIFLLSLPSDPPPFPTNPTPPHQRQPRRIPCLSEYCKQEEDEGKLVILHGSSLLN</sequence>
<dbReference type="EMBL" id="AP018862">
    <property type="protein sequence ID" value="BBF89554.1"/>
    <property type="molecule type" value="Genomic_DNA"/>
</dbReference>
<protein>
    <submittedName>
        <fullName evidence="2">Uncharacterized protein</fullName>
    </submittedName>
</protein>
<feature type="region of interest" description="Disordered" evidence="1">
    <location>
        <begin position="1"/>
        <end position="69"/>
    </location>
</feature>
<proteinExistence type="predicted"/>
<feature type="compositionally biased region" description="Pro residues" evidence="1">
    <location>
        <begin position="26"/>
        <end position="47"/>
    </location>
</feature>
<evidence type="ECO:0000256" key="1">
    <source>
        <dbReference type="SAM" id="MobiDB-lite"/>
    </source>
</evidence>
<organism evidence="2">
    <name type="scientific">Oryza glaberrima</name>
    <name type="common">African rice</name>
    <dbReference type="NCBI Taxonomy" id="4538"/>
    <lineage>
        <taxon>Eukaryota</taxon>
        <taxon>Viridiplantae</taxon>
        <taxon>Streptophyta</taxon>
        <taxon>Embryophyta</taxon>
        <taxon>Tracheophyta</taxon>
        <taxon>Spermatophyta</taxon>
        <taxon>Magnoliopsida</taxon>
        <taxon>Liliopsida</taxon>
        <taxon>Poales</taxon>
        <taxon>Poaceae</taxon>
        <taxon>BOP clade</taxon>
        <taxon>Oryzoideae</taxon>
        <taxon>Oryzeae</taxon>
        <taxon>Oryzinae</taxon>
        <taxon>Oryza</taxon>
    </lineage>
</organism>
<evidence type="ECO:0000313" key="2">
    <source>
        <dbReference type="EMBL" id="BBF89554.1"/>
    </source>
</evidence>
<name>A0A679BCC2_ORYGL</name>
<reference evidence="2" key="1">
    <citation type="submission" date="2018-08" db="EMBL/GenBank/DDBJ databases">
        <title>Oryza glaberrima genomic DNA, chromosome 11, BAC clone:Ogla0084B09.</title>
        <authorList>
            <person name="Wu J."/>
            <person name="Kanamori H."/>
        </authorList>
    </citation>
    <scope>NUCLEOTIDE SEQUENCE</scope>
    <source>
        <strain evidence="2">IRGC104038</strain>
    </source>
</reference>
<dbReference type="AlphaFoldDB" id="A0A679BCC2"/>